<dbReference type="EMBL" id="VNKQ01000003">
    <property type="protein sequence ID" value="KAG0652323.1"/>
    <property type="molecule type" value="Genomic_DNA"/>
</dbReference>
<protein>
    <submittedName>
        <fullName evidence="1">Uncharacterized protein</fullName>
    </submittedName>
</protein>
<comment type="caution">
    <text evidence="1">The sequence shown here is derived from an EMBL/GenBank/DDBJ whole genome shotgun (WGS) entry which is preliminary data.</text>
</comment>
<dbReference type="AlphaFoldDB" id="A0A9P6VRK0"/>
<reference evidence="1" key="1">
    <citation type="submission" date="2019-07" db="EMBL/GenBank/DDBJ databases">
        <title>Hyphodiscus hymeniophilus genome sequencing and assembly.</title>
        <authorList>
            <person name="Kramer G."/>
            <person name="Nodwell J."/>
        </authorList>
    </citation>
    <scope>NUCLEOTIDE SEQUENCE</scope>
    <source>
        <strain evidence="1">ATCC 34498</strain>
    </source>
</reference>
<gene>
    <name evidence="1" type="ORF">D0Z07_1353</name>
</gene>
<keyword evidence="2" id="KW-1185">Reference proteome</keyword>
<organism evidence="1 2">
    <name type="scientific">Hyphodiscus hymeniophilus</name>
    <dbReference type="NCBI Taxonomy" id="353542"/>
    <lineage>
        <taxon>Eukaryota</taxon>
        <taxon>Fungi</taxon>
        <taxon>Dikarya</taxon>
        <taxon>Ascomycota</taxon>
        <taxon>Pezizomycotina</taxon>
        <taxon>Leotiomycetes</taxon>
        <taxon>Helotiales</taxon>
        <taxon>Hyphodiscaceae</taxon>
        <taxon>Hyphodiscus</taxon>
    </lineage>
</organism>
<dbReference type="Proteomes" id="UP000785200">
    <property type="component" value="Unassembled WGS sequence"/>
</dbReference>
<evidence type="ECO:0000313" key="2">
    <source>
        <dbReference type="Proteomes" id="UP000785200"/>
    </source>
</evidence>
<proteinExistence type="predicted"/>
<evidence type="ECO:0000313" key="1">
    <source>
        <dbReference type="EMBL" id="KAG0652323.1"/>
    </source>
</evidence>
<sequence length="122" mass="13780">MLDLLEAVLKFGEVLVASSTLKSENINRFRSLESSIQGIRQVWSGNAATKPSSVENMAEMYRLAALNDGKISWAFPIRDRGREVRIRDTRQAQGMRTCISIMHLGMRGSNRRETEYDPGADF</sequence>
<accession>A0A9P6VRK0</accession>
<name>A0A9P6VRK0_9HELO</name>